<accession>A0A8J6R5N7</accession>
<dbReference type="Gene3D" id="3.30.420.380">
    <property type="match status" value="1"/>
</dbReference>
<protein>
    <submittedName>
        <fullName evidence="12">PilN domain-containing protein</fullName>
    </submittedName>
</protein>
<dbReference type="SUPFAM" id="SSF53067">
    <property type="entry name" value="Actin-like ATPase domain"/>
    <property type="match status" value="1"/>
</dbReference>
<name>A0A8J6R5N7_9BACT</name>
<keyword evidence="7" id="KW-0653">Protein transport</keyword>
<dbReference type="Pfam" id="PF12693">
    <property type="entry name" value="GspL_C"/>
    <property type="match status" value="1"/>
</dbReference>
<comment type="subcellular location">
    <subcellularLocation>
        <location evidence="1">Cell inner membrane</location>
    </subcellularLocation>
</comment>
<evidence type="ECO:0000256" key="9">
    <source>
        <dbReference type="ARBA" id="ARBA00023136"/>
    </source>
</evidence>
<dbReference type="GO" id="GO:0005886">
    <property type="term" value="C:plasma membrane"/>
    <property type="evidence" value="ECO:0007669"/>
    <property type="project" value="UniProtKB-SubCell"/>
</dbReference>
<keyword evidence="8 10" id="KW-1133">Transmembrane helix</keyword>
<dbReference type="PIRSF" id="PIRSF015761">
    <property type="entry name" value="Protein_L"/>
    <property type="match status" value="1"/>
</dbReference>
<dbReference type="InterPro" id="IPR043129">
    <property type="entry name" value="ATPase_NBD"/>
</dbReference>
<keyword evidence="3" id="KW-0813">Transport</keyword>
<dbReference type="InterPro" id="IPR025691">
    <property type="entry name" value="GspL_pp_dom"/>
</dbReference>
<organism evidence="12 13">
    <name type="scientific">Pelovirga terrestris</name>
    <dbReference type="NCBI Taxonomy" id="2771352"/>
    <lineage>
        <taxon>Bacteria</taxon>
        <taxon>Pseudomonadati</taxon>
        <taxon>Thermodesulfobacteriota</taxon>
        <taxon>Desulfuromonadia</taxon>
        <taxon>Geobacterales</taxon>
        <taxon>Geobacteraceae</taxon>
        <taxon>Pelovirga</taxon>
    </lineage>
</organism>
<gene>
    <name evidence="12" type="ORF">ICT70_07330</name>
</gene>
<dbReference type="EMBL" id="JACWUN010000007">
    <property type="protein sequence ID" value="MBD1400479.1"/>
    <property type="molecule type" value="Genomic_DNA"/>
</dbReference>
<evidence type="ECO:0000256" key="7">
    <source>
        <dbReference type="ARBA" id="ARBA00022927"/>
    </source>
</evidence>
<evidence type="ECO:0000313" key="13">
    <source>
        <dbReference type="Proteomes" id="UP000632828"/>
    </source>
</evidence>
<dbReference type="AlphaFoldDB" id="A0A8J6R5N7"/>
<dbReference type="InterPro" id="IPR007812">
    <property type="entry name" value="T2SS_protein-GspL"/>
</dbReference>
<dbReference type="GO" id="GO:0015628">
    <property type="term" value="P:protein secretion by the type II secretion system"/>
    <property type="evidence" value="ECO:0007669"/>
    <property type="project" value="InterPro"/>
</dbReference>
<evidence type="ECO:0000256" key="6">
    <source>
        <dbReference type="ARBA" id="ARBA00022692"/>
    </source>
</evidence>
<dbReference type="GO" id="GO:0009276">
    <property type="term" value="C:Gram-negative-bacterium-type cell wall"/>
    <property type="evidence" value="ECO:0007669"/>
    <property type="project" value="InterPro"/>
</dbReference>
<comment type="similarity">
    <text evidence="2">Belongs to the GSP L family.</text>
</comment>
<reference evidence="12" key="1">
    <citation type="submission" date="2020-09" db="EMBL/GenBank/DDBJ databases">
        <title>Pelobacter alkaliphilus sp. nov., a novel anaerobic arsenate-reducing bacterium from terrestrial mud volcano.</title>
        <authorList>
            <person name="Khomyakova M.A."/>
            <person name="Merkel A.Y."/>
            <person name="Slobodkin A.I."/>
        </authorList>
    </citation>
    <scope>NUCLEOTIDE SEQUENCE</scope>
    <source>
        <strain evidence="12">M08fum</strain>
    </source>
</reference>
<keyword evidence="9 10" id="KW-0472">Membrane</keyword>
<dbReference type="Proteomes" id="UP000632828">
    <property type="component" value="Unassembled WGS sequence"/>
</dbReference>
<evidence type="ECO:0000256" key="5">
    <source>
        <dbReference type="ARBA" id="ARBA00022519"/>
    </source>
</evidence>
<keyword evidence="13" id="KW-1185">Reference proteome</keyword>
<feature type="transmembrane region" description="Helical" evidence="10">
    <location>
        <begin position="298"/>
        <end position="318"/>
    </location>
</feature>
<feature type="domain" description="GspL periplasmic" evidence="11">
    <location>
        <begin position="295"/>
        <end position="448"/>
    </location>
</feature>
<keyword evidence="6 10" id="KW-0812">Transmembrane</keyword>
<keyword evidence="4" id="KW-1003">Cell membrane</keyword>
<dbReference type="NCBIfam" id="TIGR01709">
    <property type="entry name" value="typeII_sec_gspL"/>
    <property type="match status" value="1"/>
</dbReference>
<proteinExistence type="inferred from homology"/>
<comment type="caution">
    <text evidence="12">The sequence shown here is derived from an EMBL/GenBank/DDBJ whole genome shotgun (WGS) entry which is preliminary data.</text>
</comment>
<evidence type="ECO:0000256" key="4">
    <source>
        <dbReference type="ARBA" id="ARBA00022475"/>
    </source>
</evidence>
<keyword evidence="5" id="KW-0997">Cell inner membrane</keyword>
<dbReference type="GO" id="GO:0015627">
    <property type="term" value="C:type II protein secretion system complex"/>
    <property type="evidence" value="ECO:0007669"/>
    <property type="project" value="InterPro"/>
</dbReference>
<dbReference type="RefSeq" id="WP_191155049.1">
    <property type="nucleotide sequence ID" value="NZ_JACWUN010000007.1"/>
</dbReference>
<evidence type="ECO:0000259" key="11">
    <source>
        <dbReference type="Pfam" id="PF12693"/>
    </source>
</evidence>
<evidence type="ECO:0000256" key="8">
    <source>
        <dbReference type="ARBA" id="ARBA00022989"/>
    </source>
</evidence>
<evidence type="ECO:0000256" key="3">
    <source>
        <dbReference type="ARBA" id="ARBA00022448"/>
    </source>
</evidence>
<evidence type="ECO:0000256" key="1">
    <source>
        <dbReference type="ARBA" id="ARBA00004533"/>
    </source>
</evidence>
<evidence type="ECO:0000256" key="2">
    <source>
        <dbReference type="ARBA" id="ARBA00005318"/>
    </source>
</evidence>
<sequence>MSKRFIGIDLEGAEVRVALLQKTAGKIKVDFERRVYSLPEESRAALTEMLAGKTAITDRLVTALPARVGLFRRLRFPFREKRKIEAALPLALSAQLPVSLEEKLVSYLAPRPCDNDYEVDAVVVNKLEVADLLEHFPDPEQHPGRIDIFPFALLPALAEQDGVLIYCRRVEVVVALIAAGKIEDYRLLPGTTELRDDELYDFISQQVSQLEYALEQDDLPLWVMGAGVTDQLSQYLEDSGRTILPLLPEVFGPDLSREMAPAAFLALAELRSNKSGQLNFRQGEFAARGQLEMMRPKLIVAALLLILVLFGGALTMHLNYLQKSAEEAELATQLNRIFRQVLPTGAIVDIPLQMEGLRQQLQADVQMLGLDGRGAVAVLRELSDAISTELRVELQEFNYSADETRISGSAESFDAVNQIAEVLGARPLFREVTITNARLATDNVRVDFEMRLAIAGRRS</sequence>
<evidence type="ECO:0000256" key="10">
    <source>
        <dbReference type="SAM" id="Phobius"/>
    </source>
</evidence>
<evidence type="ECO:0000313" key="12">
    <source>
        <dbReference type="EMBL" id="MBD1400479.1"/>
    </source>
</evidence>